<evidence type="ECO:0000313" key="1">
    <source>
        <dbReference type="EMBL" id="SMC24655.1"/>
    </source>
</evidence>
<reference evidence="1 2" key="1">
    <citation type="submission" date="2017-04" db="EMBL/GenBank/DDBJ databases">
        <authorList>
            <person name="Afonso C.L."/>
            <person name="Miller P.J."/>
            <person name="Scott M.A."/>
            <person name="Spackman E."/>
            <person name="Goraichik I."/>
            <person name="Dimitrov K.M."/>
            <person name="Suarez D.L."/>
            <person name="Swayne D.E."/>
        </authorList>
    </citation>
    <scope>NUCLEOTIDE SEQUENCE [LARGE SCALE GENOMIC DNA]</scope>
    <source>
        <strain evidence="1 2">DSM 13146</strain>
    </source>
</reference>
<name>A0A1W1XL68_9BACT</name>
<evidence type="ECO:0000313" key="2">
    <source>
        <dbReference type="Proteomes" id="UP000192783"/>
    </source>
</evidence>
<dbReference type="Proteomes" id="UP000192783">
    <property type="component" value="Unassembled WGS sequence"/>
</dbReference>
<protein>
    <submittedName>
        <fullName evidence="1">Uncharacterized protein</fullName>
    </submittedName>
</protein>
<keyword evidence="2" id="KW-1185">Reference proteome</keyword>
<accession>A0A1W1XL68</accession>
<organism evidence="1 2">
    <name type="scientific">Desulfacinum hydrothermale DSM 13146</name>
    <dbReference type="NCBI Taxonomy" id="1121390"/>
    <lineage>
        <taxon>Bacteria</taxon>
        <taxon>Pseudomonadati</taxon>
        <taxon>Thermodesulfobacteriota</taxon>
        <taxon>Syntrophobacteria</taxon>
        <taxon>Syntrophobacterales</taxon>
        <taxon>Syntrophobacteraceae</taxon>
        <taxon>Desulfacinum</taxon>
    </lineage>
</organism>
<dbReference type="EMBL" id="FWXF01000010">
    <property type="protein sequence ID" value="SMC24655.1"/>
    <property type="molecule type" value="Genomic_DNA"/>
</dbReference>
<gene>
    <name evidence="1" type="ORF">SAMN02746041_02080</name>
</gene>
<sequence length="52" mass="6426">MDPRIFWLMAYTRLQTLEMMGWPTYHGTWWLAHVFPHLYDQQHPPVKENLNQ</sequence>
<dbReference type="AlphaFoldDB" id="A0A1W1XL68"/>
<proteinExistence type="predicted"/>